<name>G9L1Y9_MUSPF</name>
<reference evidence="2" key="1">
    <citation type="journal article" date="2013" name="J. Virol.">
        <title>Sequencing, annotation, and characterization of the influenza ferret infectome.</title>
        <authorList>
            <person name="Leon A.J."/>
            <person name="Banner D."/>
            <person name="Xu L."/>
            <person name="Ran L."/>
            <person name="Peng Z."/>
            <person name="Yi K."/>
            <person name="Chen C."/>
            <person name="Xu F."/>
            <person name="Huang J."/>
            <person name="Zhao Z."/>
            <person name="Lin Z."/>
            <person name="Huang S.H."/>
            <person name="Fang Y."/>
            <person name="Kelvin A.A."/>
            <person name="Ross T.M."/>
            <person name="Farooqui A."/>
            <person name="Kelvin D.J."/>
        </authorList>
    </citation>
    <scope>NUCLEOTIDE SEQUENCE</scope>
    <source>
        <tissue evidence="2">Lungs</tissue>
    </source>
</reference>
<feature type="non-terminal residue" evidence="2">
    <location>
        <position position="138"/>
    </location>
</feature>
<protein>
    <submittedName>
        <fullName evidence="2">Uncharacterized protein</fullName>
    </submittedName>
</protein>
<sequence>EVPALTSTLSGPLRAHKACALADFPLPGRTLSPRMLHASARVPPCPSPTLASFPTLLPFPGVALFATTRSHARPPLPSLAPSDPGVHAPSTCAGFSGGNGQHRRLPNRACPPPRFPQFFTGLPGISRGLHQSPLSLGR</sequence>
<organism evidence="2">
    <name type="scientific">Mustela putorius furo</name>
    <name type="common">European domestic ferret</name>
    <name type="synonym">Mustela furo</name>
    <dbReference type="NCBI Taxonomy" id="9669"/>
    <lineage>
        <taxon>Eukaryota</taxon>
        <taxon>Metazoa</taxon>
        <taxon>Chordata</taxon>
        <taxon>Craniata</taxon>
        <taxon>Vertebrata</taxon>
        <taxon>Euteleostomi</taxon>
        <taxon>Mammalia</taxon>
        <taxon>Eutheria</taxon>
        <taxon>Laurasiatheria</taxon>
        <taxon>Carnivora</taxon>
        <taxon>Caniformia</taxon>
        <taxon>Musteloidea</taxon>
        <taxon>Mustelidae</taxon>
        <taxon>Mustelinae</taxon>
        <taxon>Mustela</taxon>
    </lineage>
</organism>
<proteinExistence type="evidence at transcript level"/>
<dbReference type="AlphaFoldDB" id="G9L1Y9"/>
<accession>G9L1Y9</accession>
<evidence type="ECO:0000313" key="2">
    <source>
        <dbReference type="EMBL" id="AES11168.1"/>
    </source>
</evidence>
<feature type="region of interest" description="Disordered" evidence="1">
    <location>
        <begin position="72"/>
        <end position="108"/>
    </location>
</feature>
<feature type="non-terminal residue" evidence="2">
    <location>
        <position position="1"/>
    </location>
</feature>
<evidence type="ECO:0000256" key="1">
    <source>
        <dbReference type="SAM" id="MobiDB-lite"/>
    </source>
</evidence>
<dbReference type="EMBL" id="JP022570">
    <property type="protein sequence ID" value="AES11168.1"/>
    <property type="molecule type" value="mRNA"/>
</dbReference>